<evidence type="ECO:0000256" key="9">
    <source>
        <dbReference type="ARBA" id="ARBA00023237"/>
    </source>
</evidence>
<keyword evidence="9" id="KW-0998">Cell outer membrane</keyword>
<keyword evidence="8 13" id="KW-0675">Receptor</keyword>
<dbReference type="Proteomes" id="UP001161064">
    <property type="component" value="Unassembled WGS sequence"/>
</dbReference>
<reference evidence="13" key="2">
    <citation type="journal article" date="2023" name="ISME Commun">
        <title>Characterization of a bloom-associated alphaproteobacterial lineage, 'Candidatus Phycosocius': insights into freshwater algal-bacterial interactions.</title>
        <authorList>
            <person name="Tanabe Y."/>
            <person name="Yamaguchi H."/>
            <person name="Yoshida M."/>
            <person name="Kai A."/>
            <person name="Okazaki Y."/>
        </authorList>
    </citation>
    <scope>NUCLEOTIDE SEQUENCE</scope>
    <source>
        <strain evidence="13">BOTRYCO-1</strain>
    </source>
</reference>
<evidence type="ECO:0000259" key="12">
    <source>
        <dbReference type="Pfam" id="PF07715"/>
    </source>
</evidence>
<name>A0ABQ4PTS6_9PROT</name>
<dbReference type="EMBL" id="BPFZ01000002">
    <property type="protein sequence ID" value="GIU66394.1"/>
    <property type="molecule type" value="Genomic_DNA"/>
</dbReference>
<comment type="subcellular location">
    <subcellularLocation>
        <location evidence="1">Cell outer membrane</location>
        <topology evidence="1">Multi-pass membrane protein</topology>
    </subcellularLocation>
</comment>
<evidence type="ECO:0000256" key="4">
    <source>
        <dbReference type="ARBA" id="ARBA00022692"/>
    </source>
</evidence>
<evidence type="ECO:0000259" key="11">
    <source>
        <dbReference type="Pfam" id="PF00593"/>
    </source>
</evidence>
<dbReference type="InterPro" id="IPR037066">
    <property type="entry name" value="Plug_dom_sf"/>
</dbReference>
<dbReference type="Gene3D" id="2.40.170.20">
    <property type="entry name" value="TonB-dependent receptor, beta-barrel domain"/>
    <property type="match status" value="1"/>
</dbReference>
<dbReference type="PANTHER" id="PTHR30069">
    <property type="entry name" value="TONB-DEPENDENT OUTER MEMBRANE RECEPTOR"/>
    <property type="match status" value="1"/>
</dbReference>
<feature type="domain" description="TonB-dependent receptor plug" evidence="12">
    <location>
        <begin position="49"/>
        <end position="156"/>
    </location>
</feature>
<gene>
    <name evidence="13" type="ORF">PsB1_0548</name>
</gene>
<evidence type="ECO:0000256" key="5">
    <source>
        <dbReference type="ARBA" id="ARBA00022729"/>
    </source>
</evidence>
<feature type="domain" description="TonB-dependent receptor-like beta-barrel" evidence="11">
    <location>
        <begin position="249"/>
        <end position="656"/>
    </location>
</feature>
<comment type="similarity">
    <text evidence="10">Belongs to the TonB-dependent receptor family.</text>
</comment>
<keyword evidence="4" id="KW-0812">Transmembrane</keyword>
<accession>A0ABQ4PTS6</accession>
<dbReference type="Pfam" id="PF07715">
    <property type="entry name" value="Plug"/>
    <property type="match status" value="1"/>
</dbReference>
<dbReference type="InterPro" id="IPR039426">
    <property type="entry name" value="TonB-dep_rcpt-like"/>
</dbReference>
<evidence type="ECO:0000256" key="6">
    <source>
        <dbReference type="ARBA" id="ARBA00023077"/>
    </source>
</evidence>
<dbReference type="PANTHER" id="PTHR30069:SF29">
    <property type="entry name" value="HEMOGLOBIN AND HEMOGLOBIN-HAPTOGLOBIN-BINDING PROTEIN 1-RELATED"/>
    <property type="match status" value="1"/>
</dbReference>
<dbReference type="Pfam" id="PF00593">
    <property type="entry name" value="TonB_dep_Rec_b-barrel"/>
    <property type="match status" value="1"/>
</dbReference>
<dbReference type="InterPro" id="IPR036942">
    <property type="entry name" value="Beta-barrel_TonB_sf"/>
</dbReference>
<keyword evidence="7 10" id="KW-0472">Membrane</keyword>
<evidence type="ECO:0000256" key="2">
    <source>
        <dbReference type="ARBA" id="ARBA00022448"/>
    </source>
</evidence>
<evidence type="ECO:0000256" key="8">
    <source>
        <dbReference type="ARBA" id="ARBA00023170"/>
    </source>
</evidence>
<dbReference type="Gene3D" id="2.170.130.10">
    <property type="entry name" value="TonB-dependent receptor, plug domain"/>
    <property type="match status" value="1"/>
</dbReference>
<dbReference type="SUPFAM" id="SSF56935">
    <property type="entry name" value="Porins"/>
    <property type="match status" value="1"/>
</dbReference>
<organism evidence="13 14">
    <name type="scientific">Candidatus Phycosocius spiralis</name>
    <dbReference type="NCBI Taxonomy" id="2815099"/>
    <lineage>
        <taxon>Bacteria</taxon>
        <taxon>Pseudomonadati</taxon>
        <taxon>Pseudomonadota</taxon>
        <taxon>Alphaproteobacteria</taxon>
        <taxon>Caulobacterales</taxon>
        <taxon>Caulobacterales incertae sedis</taxon>
        <taxon>Candidatus Phycosocius</taxon>
    </lineage>
</organism>
<keyword evidence="2" id="KW-0813">Transport</keyword>
<dbReference type="InterPro" id="IPR000531">
    <property type="entry name" value="Beta-barrel_TonB"/>
</dbReference>
<dbReference type="RefSeq" id="WP_284358912.1">
    <property type="nucleotide sequence ID" value="NZ_BPFZ01000002.1"/>
</dbReference>
<dbReference type="InterPro" id="IPR012910">
    <property type="entry name" value="Plug_dom"/>
</dbReference>
<sequence>MIIFLCTALFLCATGESPPPQAPEAGLVQEAPIETLIVRAERLIGGRVARQSLTATQLEQASGSRLDEALRAMPSVGLFRRTPSGSANATIQGLSLRPIAPNGAGRALVSLDGVPQNDPFGSWIVWARYDPLFLERVDILRGGAGAGFGALALTGTLDLVEARGGPSKLRLTAGGAGSRAAAARASAQAGPAVLTGMISYEHRDGFIPVIPASRGPVDIGAGFEVATVTIVSEVPDAQGSWAYRVSGFSEEKGAGTIGAQSKSLGADFSLARRWEGAWGQGRVQIYSQVRDFSNQTNAISADRTSQDPAVDQFETPASALGGSLAFAPQWQGLHPRLTLDWRHSQGQTSELFRYQRSDFTRSRLAGGSQNWLGGSLEVPDLITDADQGTGLDMVVRLDRWANFSARRYEFDRTTGQSTLRENGRDVQGLVPTGRLIAYAGQRTVELSAYRSFRPPSLNELHRPFRVGNDVTEPDPALKPEILEGVDLDLKGQFRGFGVETSALLTLYANRLYDPVANVTLASGPGVFDRVGFLPAGGTLRQRRNVGRIDATGMEASLTWVAETTSDASGRKPSGRVSVSLTDATVDGAALLPQLTGKRPAQAAPWAVYIDLSLPIGARTSYEFTLRGEGARFEDDLNTRKLKAYHAFDVRAQLDLAPGRQLFVIGENIGGSRIATALSGTGVLSESQNRLLRIGISLTQ</sequence>
<evidence type="ECO:0000256" key="7">
    <source>
        <dbReference type="ARBA" id="ARBA00023136"/>
    </source>
</evidence>
<keyword evidence="5" id="KW-0732">Signal</keyword>
<evidence type="ECO:0000256" key="3">
    <source>
        <dbReference type="ARBA" id="ARBA00022452"/>
    </source>
</evidence>
<reference evidence="13" key="1">
    <citation type="submission" date="2021-05" db="EMBL/GenBank/DDBJ databases">
        <authorList>
            <person name="Tanabe Y."/>
        </authorList>
    </citation>
    <scope>NUCLEOTIDE SEQUENCE</scope>
    <source>
        <strain evidence="13">BOTRYCO-1</strain>
    </source>
</reference>
<keyword evidence="3" id="KW-1134">Transmembrane beta strand</keyword>
<evidence type="ECO:0000256" key="10">
    <source>
        <dbReference type="RuleBase" id="RU003357"/>
    </source>
</evidence>
<evidence type="ECO:0000313" key="13">
    <source>
        <dbReference type="EMBL" id="GIU66394.1"/>
    </source>
</evidence>
<comment type="caution">
    <text evidence="13">The sequence shown here is derived from an EMBL/GenBank/DDBJ whole genome shotgun (WGS) entry which is preliminary data.</text>
</comment>
<protein>
    <submittedName>
        <fullName evidence="13">TonB-dependent receptor</fullName>
    </submittedName>
</protein>
<evidence type="ECO:0000313" key="14">
    <source>
        <dbReference type="Proteomes" id="UP001161064"/>
    </source>
</evidence>
<keyword evidence="6 10" id="KW-0798">TonB box</keyword>
<evidence type="ECO:0000256" key="1">
    <source>
        <dbReference type="ARBA" id="ARBA00004571"/>
    </source>
</evidence>
<proteinExistence type="inferred from homology"/>
<keyword evidence="14" id="KW-1185">Reference proteome</keyword>